<feature type="binding site" evidence="3">
    <location>
        <begin position="6"/>
        <end position="11"/>
    </location>
    <ligand>
        <name>ATP</name>
        <dbReference type="ChEBI" id="CHEBI:30616"/>
    </ligand>
</feature>
<dbReference type="HAMAP" id="MF_00524">
    <property type="entry name" value="Glucokinase"/>
    <property type="match status" value="1"/>
</dbReference>
<dbReference type="PANTHER" id="PTHR47690:SF1">
    <property type="entry name" value="GLUCOKINASE"/>
    <property type="match status" value="1"/>
</dbReference>
<comment type="similarity">
    <text evidence="3 4">Belongs to the bacterial glucokinase family.</text>
</comment>
<dbReference type="Pfam" id="PF02685">
    <property type="entry name" value="Glucokinase"/>
    <property type="match status" value="1"/>
</dbReference>
<proteinExistence type="inferred from homology"/>
<name>A0ABW4I462_9SPHN</name>
<evidence type="ECO:0000256" key="3">
    <source>
        <dbReference type="HAMAP-Rule" id="MF_00524"/>
    </source>
</evidence>
<keyword evidence="1 3" id="KW-0808">Transferase</keyword>
<dbReference type="Gene3D" id="3.30.420.40">
    <property type="match status" value="1"/>
</dbReference>
<dbReference type="SUPFAM" id="SSF53067">
    <property type="entry name" value="Actin-like ATPase domain"/>
    <property type="match status" value="1"/>
</dbReference>
<dbReference type="GO" id="GO:0004340">
    <property type="term" value="F:glucokinase activity"/>
    <property type="evidence" value="ECO:0007669"/>
    <property type="project" value="UniProtKB-EC"/>
</dbReference>
<keyword evidence="3" id="KW-0547">Nucleotide-binding</keyword>
<dbReference type="CDD" id="cd24008">
    <property type="entry name" value="ASKHA_NBD_GLK"/>
    <property type="match status" value="1"/>
</dbReference>
<evidence type="ECO:0000256" key="1">
    <source>
        <dbReference type="ARBA" id="ARBA00022679"/>
    </source>
</evidence>
<keyword evidence="2 3" id="KW-0418">Kinase</keyword>
<dbReference type="InterPro" id="IPR050201">
    <property type="entry name" value="Bacterial_glucokinase"/>
</dbReference>
<keyword evidence="3" id="KW-0067">ATP-binding</keyword>
<dbReference type="PANTHER" id="PTHR47690">
    <property type="entry name" value="GLUCOKINASE"/>
    <property type="match status" value="1"/>
</dbReference>
<organism evidence="5 6">
    <name type="scientific">Sphingomonas tabacisoli</name>
    <dbReference type="NCBI Taxonomy" id="2249466"/>
    <lineage>
        <taxon>Bacteria</taxon>
        <taxon>Pseudomonadati</taxon>
        <taxon>Pseudomonadota</taxon>
        <taxon>Alphaproteobacteria</taxon>
        <taxon>Sphingomonadales</taxon>
        <taxon>Sphingomonadaceae</taxon>
        <taxon>Sphingomonas</taxon>
    </lineage>
</organism>
<dbReference type="EC" id="2.7.1.2" evidence="3"/>
<evidence type="ECO:0000313" key="6">
    <source>
        <dbReference type="Proteomes" id="UP001597115"/>
    </source>
</evidence>
<dbReference type="InterPro" id="IPR043129">
    <property type="entry name" value="ATPase_NBD"/>
</dbReference>
<dbReference type="RefSeq" id="WP_380888516.1">
    <property type="nucleotide sequence ID" value="NZ_JBHUDY010000001.1"/>
</dbReference>
<dbReference type="Gene3D" id="3.40.367.20">
    <property type="match status" value="1"/>
</dbReference>
<dbReference type="NCBIfam" id="TIGR00749">
    <property type="entry name" value="glk"/>
    <property type="match status" value="1"/>
</dbReference>
<protein>
    <recommendedName>
        <fullName evidence="3">Glucokinase</fullName>
        <ecNumber evidence="3">2.7.1.2</ecNumber>
    </recommendedName>
    <alternativeName>
        <fullName evidence="3">Glucose kinase</fullName>
    </alternativeName>
</protein>
<keyword evidence="3" id="KW-0324">Glycolysis</keyword>
<dbReference type="EMBL" id="JBHUDY010000001">
    <property type="protein sequence ID" value="MFD1611945.1"/>
    <property type="molecule type" value="Genomic_DNA"/>
</dbReference>
<comment type="catalytic activity">
    <reaction evidence="3">
        <text>D-glucose + ATP = D-glucose 6-phosphate + ADP + H(+)</text>
        <dbReference type="Rhea" id="RHEA:17825"/>
        <dbReference type="ChEBI" id="CHEBI:4167"/>
        <dbReference type="ChEBI" id="CHEBI:15378"/>
        <dbReference type="ChEBI" id="CHEBI:30616"/>
        <dbReference type="ChEBI" id="CHEBI:61548"/>
        <dbReference type="ChEBI" id="CHEBI:456216"/>
        <dbReference type="EC" id="2.7.1.2"/>
    </reaction>
</comment>
<sequence length="317" mass="33056">MDLIAIDIGGTHARFAPARVEQSGVSLGPETVLKTGDYSGLAEAWKAFARQSGGALPSAVSIAIAAPVTGHAIKLTNNKWVLRPAELAHELGVDRAILINDFAAVAHAVSVCGNADLRYICGPEVPLPREGVISIVGPGTGLGVAMLLREAAGDRVIATEGGHVCFAPGDELEDRLLGRLRTRFGRVSLERVICGVGLTEIHAVITGDDARVDDRALWQSALSGTDESAVQTLDRYCEILGAAAGDFALAQGAAGVVIAGGLGLRLADRLPSSGFGRRFRNKGRFERLMDALPVKLITHPQPGLLGAAAAFAAQHRA</sequence>
<gene>
    <name evidence="3 5" type="primary">glk</name>
    <name evidence="5" type="ORF">ACFSCW_09040</name>
</gene>
<reference evidence="6" key="1">
    <citation type="journal article" date="2019" name="Int. J. Syst. Evol. Microbiol.">
        <title>The Global Catalogue of Microorganisms (GCM) 10K type strain sequencing project: providing services to taxonomists for standard genome sequencing and annotation.</title>
        <authorList>
            <consortium name="The Broad Institute Genomics Platform"/>
            <consortium name="The Broad Institute Genome Sequencing Center for Infectious Disease"/>
            <person name="Wu L."/>
            <person name="Ma J."/>
        </authorList>
    </citation>
    <scope>NUCLEOTIDE SEQUENCE [LARGE SCALE GENOMIC DNA]</scope>
    <source>
        <strain evidence="6">CGMCC 1.16275</strain>
    </source>
</reference>
<keyword evidence="6" id="KW-1185">Reference proteome</keyword>
<dbReference type="Proteomes" id="UP001597115">
    <property type="component" value="Unassembled WGS sequence"/>
</dbReference>
<keyword evidence="3" id="KW-0963">Cytoplasm</keyword>
<comment type="subcellular location">
    <subcellularLocation>
        <location evidence="3">Cytoplasm</location>
    </subcellularLocation>
</comment>
<evidence type="ECO:0000313" key="5">
    <source>
        <dbReference type="EMBL" id="MFD1611945.1"/>
    </source>
</evidence>
<evidence type="ECO:0000256" key="4">
    <source>
        <dbReference type="RuleBase" id="RU004046"/>
    </source>
</evidence>
<comment type="caution">
    <text evidence="5">The sequence shown here is derived from an EMBL/GenBank/DDBJ whole genome shotgun (WGS) entry which is preliminary data.</text>
</comment>
<dbReference type="InterPro" id="IPR003836">
    <property type="entry name" value="Glucokinase"/>
</dbReference>
<evidence type="ECO:0000256" key="2">
    <source>
        <dbReference type="ARBA" id="ARBA00022777"/>
    </source>
</evidence>
<accession>A0ABW4I462</accession>